<gene>
    <name evidence="1" type="ordered locus">Nhal_1668</name>
</gene>
<evidence type="ECO:0000313" key="1">
    <source>
        <dbReference type="EMBL" id="ADE14796.1"/>
    </source>
</evidence>
<name>D5C2D7_NITHN</name>
<keyword evidence="2" id="KW-1185">Reference proteome</keyword>
<dbReference type="Proteomes" id="UP000001844">
    <property type="component" value="Chromosome"/>
</dbReference>
<dbReference type="HOGENOM" id="CLU_3357301_0_0_6"/>
<reference evidence="2" key="1">
    <citation type="submission" date="2010-04" db="EMBL/GenBank/DDBJ databases">
        <title>Complete genome sequence of Nitrosococcus halophilus Nc4, a salt-adapted, aerobic obligate ammonia-oxidizing sulfur purple bacterium.</title>
        <authorList>
            <consortium name="US DOE Joint Genome Institute"/>
            <person name="Campbell M.A."/>
            <person name="Malfatti S.A."/>
            <person name="Chain P.S.G."/>
            <person name="Heidelberg J.F."/>
            <person name="Ward B.B."/>
            <person name="Klotz M.G."/>
        </authorList>
    </citation>
    <scope>NUCLEOTIDE SEQUENCE [LARGE SCALE GENOMIC DNA]</scope>
    <source>
        <strain evidence="2">Nc4</strain>
    </source>
</reference>
<accession>D5C2D7</accession>
<evidence type="ECO:0000313" key="2">
    <source>
        <dbReference type="Proteomes" id="UP000001844"/>
    </source>
</evidence>
<proteinExistence type="predicted"/>
<protein>
    <submittedName>
        <fullName evidence="1">Uncharacterized protein</fullName>
    </submittedName>
</protein>
<dbReference type="AlphaFoldDB" id="D5C2D7"/>
<sequence length="36" mass="4177">MVDALRLSTLQELIFICTQPNRCWRKLDLAITDEGI</sequence>
<dbReference type="KEGG" id="nhl:Nhal_1668"/>
<organism evidence="1 2">
    <name type="scientific">Nitrosococcus halophilus (strain Nc4)</name>
    <dbReference type="NCBI Taxonomy" id="472759"/>
    <lineage>
        <taxon>Bacteria</taxon>
        <taxon>Pseudomonadati</taxon>
        <taxon>Pseudomonadota</taxon>
        <taxon>Gammaproteobacteria</taxon>
        <taxon>Chromatiales</taxon>
        <taxon>Chromatiaceae</taxon>
        <taxon>Nitrosococcus</taxon>
    </lineage>
</organism>
<dbReference type="EMBL" id="CP001798">
    <property type="protein sequence ID" value="ADE14796.1"/>
    <property type="molecule type" value="Genomic_DNA"/>
</dbReference>